<evidence type="ECO:0000256" key="3">
    <source>
        <dbReference type="ARBA" id="ARBA00001966"/>
    </source>
</evidence>
<comment type="cofactor">
    <cofactor evidence="2">
        <name>pyridoxal 5'-phosphate</name>
        <dbReference type="ChEBI" id="CHEBI:597326"/>
    </cofactor>
</comment>
<keyword evidence="12" id="KW-0413">Isomerase</keyword>
<dbReference type="InterPro" id="IPR022462">
    <property type="entry name" value="EpmB"/>
</dbReference>
<evidence type="ECO:0000256" key="12">
    <source>
        <dbReference type="ARBA" id="ARBA00023235"/>
    </source>
</evidence>
<dbReference type="SFLD" id="SFLDF00314">
    <property type="entry name" value="L-lysine_2_3-aminomutase_(yjeK"/>
    <property type="match status" value="1"/>
</dbReference>
<keyword evidence="16" id="KW-1185">Reference proteome</keyword>
<sequence length="339" mass="37560">MTLPVTQLDDWQQLLSHTIDDPAELLRLLELPAELLAPARAAAADFALRVPVPYLKRIRKGDPDDPLLRQVLPLGAERLSVPGYVSDPLAEMAANHQDGLIHKYKGRVLLILTGACAINCRYCFRRHFPYEDNRLGPEQWQQVLDYLRRHSEVNEVIFSGGDPLATSDKRLARMVRDLADIPHLSRVRVHSRLPVVIPQRVTDSLIEALTGTRLQSLMVLHVNHASEIDQDVDQAVLRLKRAGVTMLNQSVLLRGVNDSVSALQALSERLFAAGVLPYYLFVLDAVAGAAHFDVSDDEARSLMRALQAELPGFLLPRLAREIPGRPAKTLLALGGDSTA</sequence>
<reference evidence="15" key="1">
    <citation type="submission" date="2021-04" db="EMBL/GenBank/DDBJ databases">
        <title>Oceanospirillales bacteria with DddD are important DMSP degraders in coastal seawater.</title>
        <authorList>
            <person name="Liu J."/>
        </authorList>
    </citation>
    <scope>NUCLEOTIDE SEQUENCE</scope>
    <source>
        <strain evidence="15">D13-1</strain>
    </source>
</reference>
<keyword evidence="9" id="KW-0663">Pyridoxal phosphate</keyword>
<dbReference type="InterPro" id="IPR058240">
    <property type="entry name" value="rSAM_sf"/>
</dbReference>
<dbReference type="SUPFAM" id="SSF102114">
    <property type="entry name" value="Radical SAM enzymes"/>
    <property type="match status" value="1"/>
</dbReference>
<evidence type="ECO:0000256" key="5">
    <source>
        <dbReference type="ARBA" id="ARBA00022363"/>
    </source>
</evidence>
<comment type="similarity">
    <text evidence="4">Belongs to the radical SAM superfamily. KamA family.</text>
</comment>
<evidence type="ECO:0000256" key="11">
    <source>
        <dbReference type="ARBA" id="ARBA00023014"/>
    </source>
</evidence>
<organism evidence="15 16">
    <name type="scientific">Marinobacterium rhizophilum</name>
    <dbReference type="NCBI Taxonomy" id="420402"/>
    <lineage>
        <taxon>Bacteria</taxon>
        <taxon>Pseudomonadati</taxon>
        <taxon>Pseudomonadota</taxon>
        <taxon>Gammaproteobacteria</taxon>
        <taxon>Oceanospirillales</taxon>
        <taxon>Oceanospirillaceae</taxon>
        <taxon>Marinobacterium</taxon>
    </lineage>
</organism>
<dbReference type="InterPro" id="IPR007197">
    <property type="entry name" value="rSAM"/>
</dbReference>
<evidence type="ECO:0000256" key="2">
    <source>
        <dbReference type="ARBA" id="ARBA00001933"/>
    </source>
</evidence>
<evidence type="ECO:0000256" key="1">
    <source>
        <dbReference type="ARBA" id="ARBA00001352"/>
    </source>
</evidence>
<dbReference type="PANTHER" id="PTHR30538">
    <property type="entry name" value="LYSINE 2,3-AMINOMUTASE-RELATED"/>
    <property type="match status" value="1"/>
</dbReference>
<name>A0ABY5HEU4_9GAMM</name>
<dbReference type="PROSITE" id="PS51918">
    <property type="entry name" value="RADICAL_SAM"/>
    <property type="match status" value="1"/>
</dbReference>
<dbReference type="Gene3D" id="3.20.20.70">
    <property type="entry name" value="Aldolase class I"/>
    <property type="match status" value="1"/>
</dbReference>
<evidence type="ECO:0000256" key="10">
    <source>
        <dbReference type="ARBA" id="ARBA00023004"/>
    </source>
</evidence>
<keyword evidence="11" id="KW-0411">Iron-sulfur</keyword>
<keyword evidence="6" id="KW-0004">4Fe-4S</keyword>
<evidence type="ECO:0000313" key="16">
    <source>
        <dbReference type="Proteomes" id="UP001058461"/>
    </source>
</evidence>
<keyword evidence="10" id="KW-0408">Iron</keyword>
<dbReference type="PANTHER" id="PTHR30538:SF1">
    <property type="entry name" value="L-LYSINE 2,3-AMINOMUTASE"/>
    <property type="match status" value="1"/>
</dbReference>
<gene>
    <name evidence="15" type="primary">epmB</name>
    <name evidence="15" type="ORF">KDW95_13555</name>
</gene>
<dbReference type="InterPro" id="IPR013785">
    <property type="entry name" value="Aldolase_TIM"/>
</dbReference>
<comment type="catalytic activity">
    <reaction evidence="1">
        <text>L-lysine = D-beta-lysine</text>
        <dbReference type="Rhea" id="RHEA:44148"/>
        <dbReference type="ChEBI" id="CHEBI:32551"/>
        <dbReference type="ChEBI" id="CHEBI:84138"/>
    </reaction>
</comment>
<evidence type="ECO:0000256" key="8">
    <source>
        <dbReference type="ARBA" id="ARBA00022723"/>
    </source>
</evidence>
<keyword evidence="8" id="KW-0479">Metal-binding</keyword>
<dbReference type="CDD" id="cd01335">
    <property type="entry name" value="Radical_SAM"/>
    <property type="match status" value="1"/>
</dbReference>
<evidence type="ECO:0000256" key="4">
    <source>
        <dbReference type="ARBA" id="ARBA00008703"/>
    </source>
</evidence>
<evidence type="ECO:0000256" key="13">
    <source>
        <dbReference type="ARBA" id="ARBA00030756"/>
    </source>
</evidence>
<proteinExistence type="inferred from homology"/>
<dbReference type="InterPro" id="IPR003739">
    <property type="entry name" value="Lys_aminomutase/Glu_NH3_mut"/>
</dbReference>
<accession>A0ABY5HEU4</accession>
<evidence type="ECO:0000256" key="9">
    <source>
        <dbReference type="ARBA" id="ARBA00022898"/>
    </source>
</evidence>
<evidence type="ECO:0000256" key="7">
    <source>
        <dbReference type="ARBA" id="ARBA00022691"/>
    </source>
</evidence>
<protein>
    <recommendedName>
        <fullName evidence="5">L-lysine 2,3-aminomutase</fullName>
    </recommendedName>
    <alternativeName>
        <fullName evidence="13">EF-P post-translational modification enzyme B</fullName>
    </alternativeName>
</protein>
<comment type="cofactor">
    <cofactor evidence="3">
        <name>[4Fe-4S] cluster</name>
        <dbReference type="ChEBI" id="CHEBI:49883"/>
    </cofactor>
</comment>
<evidence type="ECO:0000259" key="14">
    <source>
        <dbReference type="PROSITE" id="PS51918"/>
    </source>
</evidence>
<keyword evidence="7" id="KW-0949">S-adenosyl-L-methionine</keyword>
<dbReference type="SFLD" id="SFLDG01070">
    <property type="entry name" value="PLP-dependent"/>
    <property type="match status" value="1"/>
</dbReference>
<evidence type="ECO:0000313" key="15">
    <source>
        <dbReference type="EMBL" id="UTW10327.1"/>
    </source>
</evidence>
<dbReference type="EMBL" id="CP073347">
    <property type="protein sequence ID" value="UTW10327.1"/>
    <property type="molecule type" value="Genomic_DNA"/>
</dbReference>
<evidence type="ECO:0000256" key="6">
    <source>
        <dbReference type="ARBA" id="ARBA00022485"/>
    </source>
</evidence>
<dbReference type="PIRSF" id="PIRSF004911">
    <property type="entry name" value="DUF160"/>
    <property type="match status" value="1"/>
</dbReference>
<feature type="domain" description="Radical SAM core" evidence="14">
    <location>
        <begin position="102"/>
        <end position="325"/>
    </location>
</feature>
<dbReference type="NCBIfam" id="TIGR03821">
    <property type="entry name" value="EFP_modif_epmB"/>
    <property type="match status" value="1"/>
</dbReference>
<dbReference type="RefSeq" id="WP_255852363.1">
    <property type="nucleotide sequence ID" value="NZ_CP073347.1"/>
</dbReference>
<dbReference type="SFLD" id="SFLDS00029">
    <property type="entry name" value="Radical_SAM"/>
    <property type="match status" value="1"/>
</dbReference>
<dbReference type="NCBIfam" id="TIGR00238">
    <property type="entry name" value="KamA family radical SAM protein"/>
    <property type="match status" value="1"/>
</dbReference>
<dbReference type="Proteomes" id="UP001058461">
    <property type="component" value="Chromosome"/>
</dbReference>
<dbReference type="Pfam" id="PF04055">
    <property type="entry name" value="Radical_SAM"/>
    <property type="match status" value="1"/>
</dbReference>